<comment type="similarity">
    <text evidence="1">Belongs to the type-I restriction system S methylase family.</text>
</comment>
<dbReference type="EMBL" id="BKAU01000002">
    <property type="protein sequence ID" value="GEP96759.1"/>
    <property type="molecule type" value="Genomic_DNA"/>
</dbReference>
<dbReference type="SUPFAM" id="SSF116734">
    <property type="entry name" value="DNA methylase specificity domain"/>
    <property type="match status" value="2"/>
</dbReference>
<evidence type="ECO:0000313" key="6">
    <source>
        <dbReference type="Proteomes" id="UP000321436"/>
    </source>
</evidence>
<feature type="domain" description="Type I restriction modification DNA specificity" evidence="4">
    <location>
        <begin position="19"/>
        <end position="190"/>
    </location>
</feature>
<organism evidence="5 6">
    <name type="scientific">Chitinophaga cymbidii</name>
    <dbReference type="NCBI Taxonomy" id="1096750"/>
    <lineage>
        <taxon>Bacteria</taxon>
        <taxon>Pseudomonadati</taxon>
        <taxon>Bacteroidota</taxon>
        <taxon>Chitinophagia</taxon>
        <taxon>Chitinophagales</taxon>
        <taxon>Chitinophagaceae</taxon>
        <taxon>Chitinophaga</taxon>
    </lineage>
</organism>
<dbReference type="OrthoDB" id="667970at2"/>
<keyword evidence="2" id="KW-0680">Restriction system</keyword>
<evidence type="ECO:0000256" key="3">
    <source>
        <dbReference type="ARBA" id="ARBA00023125"/>
    </source>
</evidence>
<reference evidence="5 6" key="1">
    <citation type="submission" date="2019-07" db="EMBL/GenBank/DDBJ databases">
        <title>Whole genome shotgun sequence of Chitinophaga cymbidii NBRC 109752.</title>
        <authorList>
            <person name="Hosoyama A."/>
            <person name="Uohara A."/>
            <person name="Ohji S."/>
            <person name="Ichikawa N."/>
        </authorList>
    </citation>
    <scope>NUCLEOTIDE SEQUENCE [LARGE SCALE GENOMIC DNA]</scope>
    <source>
        <strain evidence="5 6">NBRC 109752</strain>
    </source>
</reference>
<gene>
    <name evidence="5" type="ORF">CCY01nite_30190</name>
</gene>
<dbReference type="Proteomes" id="UP000321436">
    <property type="component" value="Unassembled WGS sequence"/>
</dbReference>
<dbReference type="PANTHER" id="PTHR30408:SF12">
    <property type="entry name" value="TYPE I RESTRICTION ENZYME MJAVIII SPECIFICITY SUBUNIT"/>
    <property type="match status" value="1"/>
</dbReference>
<evidence type="ECO:0000256" key="2">
    <source>
        <dbReference type="ARBA" id="ARBA00022747"/>
    </source>
</evidence>
<dbReference type="InterPro" id="IPR000055">
    <property type="entry name" value="Restrct_endonuc_typeI_TRD"/>
</dbReference>
<comment type="caution">
    <text evidence="5">The sequence shown here is derived from an EMBL/GenBank/DDBJ whole genome shotgun (WGS) entry which is preliminary data.</text>
</comment>
<feature type="domain" description="Type I restriction modification DNA specificity" evidence="4">
    <location>
        <begin position="259"/>
        <end position="376"/>
    </location>
</feature>
<sequence>MSNKTIPNVKGKSITDKRPQGWKAKRLGDLVNIISGNSPDKQSLHLKGIYPYLKVEDLNNNSKYQKTSREYTDLEKNLIPEYSIIFPKRGAAILNNKVRISKVKAQIDSNLMAIFPLDEQLDSEFLYYKISQIELYKIADTSTIPQINNKHIIPYKVLLPPISEQQSIVKILASWDEALSITQNLISALQNRNKGLMQQLLTGKRRIPAFAKKKWRKLAANEVFKSISNKNTDGEILLSATQDKGIIPRTMLEARVTMPTGDVNSFKLVERGDFVISLRSFQGGIEYSEYRGIVSPAYTVLKPKREISPRFYKHYFKSYDFIGHLAVAVIGIRDGKQVSYEDFSMIKLPHPSLEEQDTIASVLDDASREIEYYKSKLEYLQQQKKYLMQKLLTGEVRVKTPEPAA</sequence>
<dbReference type="PANTHER" id="PTHR30408">
    <property type="entry name" value="TYPE-1 RESTRICTION ENZYME ECOKI SPECIFICITY PROTEIN"/>
    <property type="match status" value="1"/>
</dbReference>
<name>A0A512RM67_9BACT</name>
<keyword evidence="6" id="KW-1185">Reference proteome</keyword>
<dbReference type="Gene3D" id="3.90.220.20">
    <property type="entry name" value="DNA methylase specificity domains"/>
    <property type="match status" value="2"/>
</dbReference>
<dbReference type="InterPro" id="IPR052021">
    <property type="entry name" value="Type-I_RS_S_subunit"/>
</dbReference>
<accession>A0A512RM67</accession>
<dbReference type="Gene3D" id="1.10.287.1120">
    <property type="entry name" value="Bipartite methylase S protein"/>
    <property type="match status" value="1"/>
</dbReference>
<dbReference type="GO" id="GO:0003677">
    <property type="term" value="F:DNA binding"/>
    <property type="evidence" value="ECO:0007669"/>
    <property type="project" value="UniProtKB-KW"/>
</dbReference>
<dbReference type="Pfam" id="PF01420">
    <property type="entry name" value="Methylase_S"/>
    <property type="match status" value="2"/>
</dbReference>
<dbReference type="GO" id="GO:0009307">
    <property type="term" value="P:DNA restriction-modification system"/>
    <property type="evidence" value="ECO:0007669"/>
    <property type="project" value="UniProtKB-KW"/>
</dbReference>
<evidence type="ECO:0000256" key="1">
    <source>
        <dbReference type="ARBA" id="ARBA00010923"/>
    </source>
</evidence>
<dbReference type="InterPro" id="IPR044946">
    <property type="entry name" value="Restrct_endonuc_typeI_TRD_sf"/>
</dbReference>
<protein>
    <submittedName>
        <fullName evidence="5">Type I restriction-modification enzyme, S subunit</fullName>
    </submittedName>
</protein>
<evidence type="ECO:0000259" key="4">
    <source>
        <dbReference type="Pfam" id="PF01420"/>
    </source>
</evidence>
<keyword evidence="3" id="KW-0238">DNA-binding</keyword>
<dbReference type="RefSeq" id="WP_146863363.1">
    <property type="nucleotide sequence ID" value="NZ_BKAU01000002.1"/>
</dbReference>
<evidence type="ECO:0000313" key="5">
    <source>
        <dbReference type="EMBL" id="GEP96759.1"/>
    </source>
</evidence>
<proteinExistence type="inferred from homology"/>
<dbReference type="AlphaFoldDB" id="A0A512RM67"/>